<keyword evidence="2" id="KW-1185">Reference proteome</keyword>
<sequence length="92" mass="10273">MLLGRLGAQRLDQQGRDWKSFPRIGSGTAIPRPDCRTFPETGFRVCRALLDYYTSHGLSLPGQPGLSFDESLALFGLPLSDERFERLSDGRT</sequence>
<dbReference type="EMBL" id="SIJK02000034">
    <property type="protein sequence ID" value="MBP1467461.1"/>
    <property type="molecule type" value="Genomic_DNA"/>
</dbReference>
<accession>A0ABS4DDD7</accession>
<name>A0ABS4DDD7_9CHLR</name>
<proteinExistence type="predicted"/>
<reference evidence="1 2" key="1">
    <citation type="submission" date="2021-03" db="EMBL/GenBank/DDBJ databases">
        <authorList>
            <person name="Grouzdev D.S."/>
        </authorList>
    </citation>
    <scope>NUCLEOTIDE SEQUENCE [LARGE SCALE GENOMIC DNA]</scope>
    <source>
        <strain evidence="1 2">M50-1</strain>
    </source>
</reference>
<organism evidence="1 2">
    <name type="scientific">Candidatus Chloroploca mongolica</name>
    <dbReference type="NCBI Taxonomy" id="2528176"/>
    <lineage>
        <taxon>Bacteria</taxon>
        <taxon>Bacillati</taxon>
        <taxon>Chloroflexota</taxon>
        <taxon>Chloroflexia</taxon>
        <taxon>Chloroflexales</taxon>
        <taxon>Chloroflexineae</taxon>
        <taxon>Oscillochloridaceae</taxon>
        <taxon>Candidatus Chloroploca</taxon>
    </lineage>
</organism>
<dbReference type="RefSeq" id="WP_135479659.1">
    <property type="nucleotide sequence ID" value="NZ_SIJK02000034.1"/>
</dbReference>
<gene>
    <name evidence="1" type="ORF">EYB53_017235</name>
</gene>
<evidence type="ECO:0000313" key="2">
    <source>
        <dbReference type="Proteomes" id="UP001193081"/>
    </source>
</evidence>
<comment type="caution">
    <text evidence="1">The sequence shown here is derived from an EMBL/GenBank/DDBJ whole genome shotgun (WGS) entry which is preliminary data.</text>
</comment>
<dbReference type="Proteomes" id="UP001193081">
    <property type="component" value="Unassembled WGS sequence"/>
</dbReference>
<evidence type="ECO:0000313" key="1">
    <source>
        <dbReference type="EMBL" id="MBP1467461.1"/>
    </source>
</evidence>
<protein>
    <submittedName>
        <fullName evidence="1">Uncharacterized protein</fullName>
    </submittedName>
</protein>